<keyword evidence="3" id="KW-1185">Reference proteome</keyword>
<comment type="caution">
    <text evidence="2">The sequence shown here is derived from an EMBL/GenBank/DDBJ whole genome shotgun (WGS) entry which is preliminary data.</text>
</comment>
<gene>
    <name evidence="2" type="ORF">Sste5346_003897</name>
</gene>
<evidence type="ECO:0000313" key="3">
    <source>
        <dbReference type="Proteomes" id="UP001583186"/>
    </source>
</evidence>
<feature type="region of interest" description="Disordered" evidence="1">
    <location>
        <begin position="266"/>
        <end position="308"/>
    </location>
</feature>
<dbReference type="Proteomes" id="UP001583186">
    <property type="component" value="Unassembled WGS sequence"/>
</dbReference>
<dbReference type="EMBL" id="JAWCUI010000018">
    <property type="protein sequence ID" value="KAL1897591.1"/>
    <property type="molecule type" value="Genomic_DNA"/>
</dbReference>
<evidence type="ECO:0008006" key="4">
    <source>
        <dbReference type="Google" id="ProtNLM"/>
    </source>
</evidence>
<feature type="compositionally biased region" description="Low complexity" evidence="1">
    <location>
        <begin position="204"/>
        <end position="216"/>
    </location>
</feature>
<accession>A0ABR3ZAB5</accession>
<evidence type="ECO:0000256" key="1">
    <source>
        <dbReference type="SAM" id="MobiDB-lite"/>
    </source>
</evidence>
<protein>
    <recommendedName>
        <fullName evidence="4">Proteophosphoglycan ppg4</fullName>
    </recommendedName>
</protein>
<organism evidence="2 3">
    <name type="scientific">Sporothrix stenoceras</name>
    <dbReference type="NCBI Taxonomy" id="5173"/>
    <lineage>
        <taxon>Eukaryota</taxon>
        <taxon>Fungi</taxon>
        <taxon>Dikarya</taxon>
        <taxon>Ascomycota</taxon>
        <taxon>Pezizomycotina</taxon>
        <taxon>Sordariomycetes</taxon>
        <taxon>Sordariomycetidae</taxon>
        <taxon>Ophiostomatales</taxon>
        <taxon>Ophiostomataceae</taxon>
        <taxon>Sporothrix</taxon>
    </lineage>
</organism>
<name>A0ABR3ZAB5_9PEZI</name>
<feature type="compositionally biased region" description="Polar residues" evidence="1">
    <location>
        <begin position="193"/>
        <end position="203"/>
    </location>
</feature>
<sequence>MSPSPSPSSSLVTARELELTSLSLALSPSSFFSAPSSPAHSFVSASSSPANWSPLPSPSLSPLVPRPLFAAPQSPTFRLAQPSVARESLVFRRRQVYLSVYAPPTFEINGLPKVDTSSFPSTTSSVLAFRAQREAEDATFMPPILHSPVARMIFPFSPDYIPAFNQLPLLQSSASPLVSSTTAPVSQTISPALATSPTLPVNTSSSLPSPRPLLDPVTSPIPVQIRPTSINFGRLPTRSGYDSDASSISSAASSPFLFDISDASSPLPSPRRYRGSPYPSQHNFPSNSRTIRGIFIIGPDSDSESDEE</sequence>
<feature type="region of interest" description="Disordered" evidence="1">
    <location>
        <begin position="193"/>
        <end position="220"/>
    </location>
</feature>
<evidence type="ECO:0000313" key="2">
    <source>
        <dbReference type="EMBL" id="KAL1897591.1"/>
    </source>
</evidence>
<feature type="compositionally biased region" description="Polar residues" evidence="1">
    <location>
        <begin position="281"/>
        <end position="290"/>
    </location>
</feature>
<reference evidence="2 3" key="1">
    <citation type="journal article" date="2024" name="IMA Fungus">
        <title>IMA Genome - F19 : A genome assembly and annotation guide to empower mycologists, including annotated draft genome sequences of Ceratocystis pirilliformis, Diaporthe australafricana, Fusarium ophioides, Paecilomyces lecythidis, and Sporothrix stenoceras.</title>
        <authorList>
            <person name="Aylward J."/>
            <person name="Wilson A.M."/>
            <person name="Visagie C.M."/>
            <person name="Spraker J."/>
            <person name="Barnes I."/>
            <person name="Buitendag C."/>
            <person name="Ceriani C."/>
            <person name="Del Mar Angel L."/>
            <person name="du Plessis D."/>
            <person name="Fuchs T."/>
            <person name="Gasser K."/>
            <person name="Kramer D."/>
            <person name="Li W."/>
            <person name="Munsamy K."/>
            <person name="Piso A."/>
            <person name="Price J.L."/>
            <person name="Sonnekus B."/>
            <person name="Thomas C."/>
            <person name="van der Nest A."/>
            <person name="van Dijk A."/>
            <person name="van Heerden A."/>
            <person name="van Vuuren N."/>
            <person name="Yilmaz N."/>
            <person name="Duong T.A."/>
            <person name="van der Merwe N.A."/>
            <person name="Wingfield M.J."/>
            <person name="Wingfield B.D."/>
        </authorList>
    </citation>
    <scope>NUCLEOTIDE SEQUENCE [LARGE SCALE GENOMIC DNA]</scope>
    <source>
        <strain evidence="2 3">CMW 5346</strain>
    </source>
</reference>
<proteinExistence type="predicted"/>